<keyword evidence="2" id="KW-1185">Reference proteome</keyword>
<evidence type="ECO:0000313" key="1">
    <source>
        <dbReference type="EMBL" id="KAK3361112.1"/>
    </source>
</evidence>
<dbReference type="EMBL" id="JAULSN010000012">
    <property type="protein sequence ID" value="KAK3361112.1"/>
    <property type="molecule type" value="Genomic_DNA"/>
</dbReference>
<protein>
    <submittedName>
        <fullName evidence="1">Uncharacterized protein</fullName>
    </submittedName>
</protein>
<reference evidence="1" key="2">
    <citation type="submission" date="2023-06" db="EMBL/GenBank/DDBJ databases">
        <authorList>
            <consortium name="Lawrence Berkeley National Laboratory"/>
            <person name="Haridas S."/>
            <person name="Hensen N."/>
            <person name="Bonometti L."/>
            <person name="Westerberg I."/>
            <person name="Brannstrom I.O."/>
            <person name="Guillou S."/>
            <person name="Cros-Aarteil S."/>
            <person name="Calhoun S."/>
            <person name="Kuo A."/>
            <person name="Mondo S."/>
            <person name="Pangilinan J."/>
            <person name="Riley R."/>
            <person name="Labutti K."/>
            <person name="Andreopoulos B."/>
            <person name="Lipzen A."/>
            <person name="Chen C."/>
            <person name="Yanf M."/>
            <person name="Daum C."/>
            <person name="Ng V."/>
            <person name="Clum A."/>
            <person name="Steindorff A."/>
            <person name="Ohm R."/>
            <person name="Martin F."/>
            <person name="Silar P."/>
            <person name="Natvig D."/>
            <person name="Lalanne C."/>
            <person name="Gautier V."/>
            <person name="Ament-Velasquez S.L."/>
            <person name="Kruys A."/>
            <person name="Hutchinson M.I."/>
            <person name="Powell A.J."/>
            <person name="Barry K."/>
            <person name="Miller A.N."/>
            <person name="Grigoriev I.V."/>
            <person name="Debuchy R."/>
            <person name="Gladieux P."/>
            <person name="Thoren M.H."/>
            <person name="Johannesson H."/>
        </authorList>
    </citation>
    <scope>NUCLEOTIDE SEQUENCE</scope>
    <source>
        <strain evidence="1">CBS 958.72</strain>
    </source>
</reference>
<proteinExistence type="predicted"/>
<evidence type="ECO:0000313" key="2">
    <source>
        <dbReference type="Proteomes" id="UP001287356"/>
    </source>
</evidence>
<reference evidence="1" key="1">
    <citation type="journal article" date="2023" name="Mol. Phylogenet. Evol.">
        <title>Genome-scale phylogeny and comparative genomics of the fungal order Sordariales.</title>
        <authorList>
            <person name="Hensen N."/>
            <person name="Bonometti L."/>
            <person name="Westerberg I."/>
            <person name="Brannstrom I.O."/>
            <person name="Guillou S."/>
            <person name="Cros-Aarteil S."/>
            <person name="Calhoun S."/>
            <person name="Haridas S."/>
            <person name="Kuo A."/>
            <person name="Mondo S."/>
            <person name="Pangilinan J."/>
            <person name="Riley R."/>
            <person name="LaButti K."/>
            <person name="Andreopoulos B."/>
            <person name="Lipzen A."/>
            <person name="Chen C."/>
            <person name="Yan M."/>
            <person name="Daum C."/>
            <person name="Ng V."/>
            <person name="Clum A."/>
            <person name="Steindorff A."/>
            <person name="Ohm R.A."/>
            <person name="Martin F."/>
            <person name="Silar P."/>
            <person name="Natvig D.O."/>
            <person name="Lalanne C."/>
            <person name="Gautier V."/>
            <person name="Ament-Velasquez S.L."/>
            <person name="Kruys A."/>
            <person name="Hutchinson M.I."/>
            <person name="Powell A.J."/>
            <person name="Barry K."/>
            <person name="Miller A.N."/>
            <person name="Grigoriev I.V."/>
            <person name="Debuchy R."/>
            <person name="Gladieux P."/>
            <person name="Hiltunen Thoren M."/>
            <person name="Johannesson H."/>
        </authorList>
    </citation>
    <scope>NUCLEOTIDE SEQUENCE</scope>
    <source>
        <strain evidence="1">CBS 958.72</strain>
    </source>
</reference>
<sequence length="479" mass="53210">MDGIVSQSLGPIDTEILNSTQKKGIQLAEQLYSKFQTSKDVKDLDSAILHARSAIEQVQTPSSRTEADHAGLLSLLGTLLTERYIVSSNPADARESTLFLRKSVEECPPVADGSEDEKADTDTWMRLLKDFRVCLDRRCRKTRQRTDVDEAIHVLEDLSIPKSDRIFTHALGLERAELCGLGYDLTDDIEYLEKGIAISREVCSDLEARRTPQQLAAENDKHFQSDMKTMEVLAGLLRRRFVATKKIADIDALIDHYQEMLRVAETPSPPLAGISALAYKLATTSMVRHGLIYERDKDFADLEGSLEACHAAMATRFAGHDSKALWDFVINGLKTTIHHWYEHTRTLPPTITANDVLGAREIADLVPHTVPAQAKATWLYEAAARSEARFLLFPPSADGSAAEAAAARDMEHAINLTARALGATDPRHPAWGRMETSLRRRRRMWSEHTGKWPEAAETVVLSFANGGVWFPAELAAAQS</sequence>
<dbReference type="AlphaFoldDB" id="A0AAE0JT71"/>
<name>A0AAE0JT71_9PEZI</name>
<comment type="caution">
    <text evidence="1">The sequence shown here is derived from an EMBL/GenBank/DDBJ whole genome shotgun (WGS) entry which is preliminary data.</text>
</comment>
<accession>A0AAE0JT71</accession>
<gene>
    <name evidence="1" type="ORF">B0T24DRAFT_114442</name>
</gene>
<dbReference type="Proteomes" id="UP001287356">
    <property type="component" value="Unassembled WGS sequence"/>
</dbReference>
<organism evidence="1 2">
    <name type="scientific">Lasiosphaeria ovina</name>
    <dbReference type="NCBI Taxonomy" id="92902"/>
    <lineage>
        <taxon>Eukaryota</taxon>
        <taxon>Fungi</taxon>
        <taxon>Dikarya</taxon>
        <taxon>Ascomycota</taxon>
        <taxon>Pezizomycotina</taxon>
        <taxon>Sordariomycetes</taxon>
        <taxon>Sordariomycetidae</taxon>
        <taxon>Sordariales</taxon>
        <taxon>Lasiosphaeriaceae</taxon>
        <taxon>Lasiosphaeria</taxon>
    </lineage>
</organism>